<dbReference type="InterPro" id="IPR045584">
    <property type="entry name" value="Pilin-like"/>
</dbReference>
<feature type="transmembrane region" description="Helical" evidence="3">
    <location>
        <begin position="12"/>
        <end position="33"/>
    </location>
</feature>
<dbReference type="Proteomes" id="UP000277108">
    <property type="component" value="Unassembled WGS sequence"/>
</dbReference>
<keyword evidence="5" id="KW-1185">Reference proteome</keyword>
<evidence type="ECO:0000313" key="4">
    <source>
        <dbReference type="EMBL" id="RPF58093.1"/>
    </source>
</evidence>
<name>A0A3N5BKA1_9BACL</name>
<dbReference type="PIRSF" id="PIRSF021292">
    <property type="entry name" value="Competence_ComGD"/>
    <property type="match status" value="1"/>
</dbReference>
<organism evidence="4 5">
    <name type="scientific">Abyssicoccus albus</name>
    <dbReference type="NCBI Taxonomy" id="1817405"/>
    <lineage>
        <taxon>Bacteria</taxon>
        <taxon>Bacillati</taxon>
        <taxon>Bacillota</taxon>
        <taxon>Bacilli</taxon>
        <taxon>Bacillales</taxon>
        <taxon>Abyssicoccaceae</taxon>
    </lineage>
</organism>
<comment type="caution">
    <text evidence="4">The sequence shown here is derived from an EMBL/GenBank/DDBJ whole genome shotgun (WGS) entry which is preliminary data.</text>
</comment>
<dbReference type="NCBIfam" id="TIGR02532">
    <property type="entry name" value="IV_pilin_GFxxxE"/>
    <property type="match status" value="1"/>
</dbReference>
<evidence type="ECO:0000256" key="2">
    <source>
        <dbReference type="ARBA" id="ARBA00023287"/>
    </source>
</evidence>
<keyword evidence="3" id="KW-0472">Membrane</keyword>
<dbReference type="InterPro" id="IPR012902">
    <property type="entry name" value="N_methyl_site"/>
</dbReference>
<dbReference type="NCBIfam" id="NF040982">
    <property type="entry name" value="ComGD"/>
    <property type="match status" value="1"/>
</dbReference>
<accession>A0A3N5BKA1</accession>
<evidence type="ECO:0000256" key="1">
    <source>
        <dbReference type="ARBA" id="ARBA00004241"/>
    </source>
</evidence>
<dbReference type="GO" id="GO:0009986">
    <property type="term" value="C:cell surface"/>
    <property type="evidence" value="ECO:0007669"/>
    <property type="project" value="UniProtKB-SubCell"/>
</dbReference>
<dbReference type="Pfam" id="PF07963">
    <property type="entry name" value="N_methyl"/>
    <property type="match status" value="1"/>
</dbReference>
<evidence type="ECO:0000313" key="5">
    <source>
        <dbReference type="Proteomes" id="UP000277108"/>
    </source>
</evidence>
<dbReference type="SUPFAM" id="SSF54523">
    <property type="entry name" value="Pili subunits"/>
    <property type="match status" value="1"/>
</dbReference>
<dbReference type="PROSITE" id="PS00409">
    <property type="entry name" value="PROKAR_NTER_METHYL"/>
    <property type="match status" value="1"/>
</dbReference>
<sequence>MVKRLRVRGFSLIEMIIILSIISIMMVLTFTQFNTNKPSHVQGQLEINHLKAVMYQVQSNAIIDEKDYSIMFDIAKDQLAIKQVKSNNLTIHSLNLCNIKSAHNVSKMIYRPDGTVNTFGTVIIACGQDLYHMKIMLEKGLIEIERIKEIT</sequence>
<evidence type="ECO:0000256" key="3">
    <source>
        <dbReference type="SAM" id="Phobius"/>
    </source>
</evidence>
<protein>
    <submittedName>
        <fullName evidence="4">Prepilin-type N-terminal cleavage/methylation domain-containing protein</fullName>
    </submittedName>
</protein>
<comment type="subcellular location">
    <subcellularLocation>
        <location evidence="1">Cell surface</location>
    </subcellularLocation>
</comment>
<dbReference type="EMBL" id="RKRK01000002">
    <property type="protein sequence ID" value="RPF58093.1"/>
    <property type="molecule type" value="Genomic_DNA"/>
</dbReference>
<keyword evidence="2" id="KW-0178">Competence</keyword>
<proteinExistence type="predicted"/>
<dbReference type="GO" id="GO:0030420">
    <property type="term" value="P:establishment of competence for transformation"/>
    <property type="evidence" value="ECO:0007669"/>
    <property type="project" value="UniProtKB-KW"/>
</dbReference>
<keyword evidence="3" id="KW-1133">Transmembrane helix</keyword>
<dbReference type="InterPro" id="IPR016785">
    <property type="entry name" value="ComGD"/>
</dbReference>
<dbReference type="OrthoDB" id="2412425at2"/>
<dbReference type="AlphaFoldDB" id="A0A3N5BKA1"/>
<gene>
    <name evidence="4" type="ORF">EDD62_0731</name>
</gene>
<reference evidence="4 5" key="1">
    <citation type="submission" date="2018-11" db="EMBL/GenBank/DDBJ databases">
        <title>Genomic Encyclopedia of Type Strains, Phase IV (KMG-IV): sequencing the most valuable type-strain genomes for metagenomic binning, comparative biology and taxonomic classification.</title>
        <authorList>
            <person name="Goeker M."/>
        </authorList>
    </citation>
    <scope>NUCLEOTIDE SEQUENCE [LARGE SCALE GENOMIC DNA]</scope>
    <source>
        <strain evidence="4 5">DSM 29158</strain>
    </source>
</reference>
<keyword evidence="3" id="KW-0812">Transmembrane</keyword>